<dbReference type="OrthoDB" id="5584925at2759"/>
<proteinExistence type="predicted"/>
<dbReference type="EMBL" id="GG745335">
    <property type="protein sequence ID" value="KNE60245.1"/>
    <property type="molecule type" value="Genomic_DNA"/>
</dbReference>
<evidence type="ECO:0000256" key="1">
    <source>
        <dbReference type="SAM" id="MobiDB-lite"/>
    </source>
</evidence>
<reference evidence="4" key="2">
    <citation type="submission" date="2009-11" db="EMBL/GenBank/DDBJ databases">
        <title>The Genome Sequence of Allomyces macrogynus strain ATCC 38327.</title>
        <authorList>
            <consortium name="The Broad Institute Genome Sequencing Platform"/>
            <person name="Russ C."/>
            <person name="Cuomo C."/>
            <person name="Shea T."/>
            <person name="Young S.K."/>
            <person name="Zeng Q."/>
            <person name="Koehrsen M."/>
            <person name="Haas B."/>
            <person name="Borodovsky M."/>
            <person name="Guigo R."/>
            <person name="Alvarado L."/>
            <person name="Berlin A."/>
            <person name="Borenstein D."/>
            <person name="Chen Z."/>
            <person name="Engels R."/>
            <person name="Freedman E."/>
            <person name="Gellesch M."/>
            <person name="Goldberg J."/>
            <person name="Griggs A."/>
            <person name="Gujja S."/>
            <person name="Heiman D."/>
            <person name="Hepburn T."/>
            <person name="Howarth C."/>
            <person name="Jen D."/>
            <person name="Larson L."/>
            <person name="Lewis B."/>
            <person name="Mehta T."/>
            <person name="Park D."/>
            <person name="Pearson M."/>
            <person name="Roberts A."/>
            <person name="Saif S."/>
            <person name="Shenoy N."/>
            <person name="Sisk P."/>
            <person name="Stolte C."/>
            <person name="Sykes S."/>
            <person name="Walk T."/>
            <person name="White J."/>
            <person name="Yandava C."/>
            <person name="Burger G."/>
            <person name="Gray M.W."/>
            <person name="Holland P.W.H."/>
            <person name="King N."/>
            <person name="Lang F.B.F."/>
            <person name="Roger A.J."/>
            <person name="Ruiz-Trillo I."/>
            <person name="Lander E."/>
            <person name="Nusbaum C."/>
        </authorList>
    </citation>
    <scope>NUCLEOTIDE SEQUENCE [LARGE SCALE GENOMIC DNA]</scope>
    <source>
        <strain evidence="4">ATCC 38327</strain>
    </source>
</reference>
<gene>
    <name evidence="3" type="ORF">AMAG_05659</name>
</gene>
<protein>
    <submittedName>
        <fullName evidence="3">Uncharacterized protein</fullName>
    </submittedName>
</protein>
<keyword evidence="2" id="KW-0472">Membrane</keyword>
<dbReference type="AlphaFoldDB" id="A0A0L0SCX4"/>
<keyword evidence="2" id="KW-0812">Transmembrane</keyword>
<feature type="transmembrane region" description="Helical" evidence="2">
    <location>
        <begin position="20"/>
        <end position="42"/>
    </location>
</feature>
<feature type="region of interest" description="Disordered" evidence="1">
    <location>
        <begin position="363"/>
        <end position="388"/>
    </location>
</feature>
<name>A0A0L0SCX4_ALLM3</name>
<feature type="compositionally biased region" description="Basic and acidic residues" evidence="1">
    <location>
        <begin position="370"/>
        <end position="380"/>
    </location>
</feature>
<dbReference type="Proteomes" id="UP000054350">
    <property type="component" value="Unassembled WGS sequence"/>
</dbReference>
<keyword evidence="4" id="KW-1185">Reference proteome</keyword>
<organism evidence="3 4">
    <name type="scientific">Allomyces macrogynus (strain ATCC 38327)</name>
    <name type="common">Allomyces javanicus var. macrogynus</name>
    <dbReference type="NCBI Taxonomy" id="578462"/>
    <lineage>
        <taxon>Eukaryota</taxon>
        <taxon>Fungi</taxon>
        <taxon>Fungi incertae sedis</taxon>
        <taxon>Blastocladiomycota</taxon>
        <taxon>Blastocladiomycetes</taxon>
        <taxon>Blastocladiales</taxon>
        <taxon>Blastocladiaceae</taxon>
        <taxon>Allomyces</taxon>
    </lineage>
</organism>
<accession>A0A0L0SCX4</accession>
<dbReference type="VEuPathDB" id="FungiDB:AMAG_05659"/>
<keyword evidence="2" id="KW-1133">Transmembrane helix</keyword>
<evidence type="ECO:0000256" key="2">
    <source>
        <dbReference type="SAM" id="Phobius"/>
    </source>
</evidence>
<reference evidence="3 4" key="1">
    <citation type="submission" date="2009-11" db="EMBL/GenBank/DDBJ databases">
        <title>Annotation of Allomyces macrogynus ATCC 38327.</title>
        <authorList>
            <consortium name="The Broad Institute Genome Sequencing Platform"/>
            <person name="Russ C."/>
            <person name="Cuomo C."/>
            <person name="Burger G."/>
            <person name="Gray M.W."/>
            <person name="Holland P.W.H."/>
            <person name="King N."/>
            <person name="Lang F.B.F."/>
            <person name="Roger A.J."/>
            <person name="Ruiz-Trillo I."/>
            <person name="Young S.K."/>
            <person name="Zeng Q."/>
            <person name="Gargeya S."/>
            <person name="Fitzgerald M."/>
            <person name="Haas B."/>
            <person name="Abouelleil A."/>
            <person name="Alvarado L."/>
            <person name="Arachchi H.M."/>
            <person name="Berlin A."/>
            <person name="Chapman S.B."/>
            <person name="Gearin G."/>
            <person name="Goldberg J."/>
            <person name="Griggs A."/>
            <person name="Gujja S."/>
            <person name="Hansen M."/>
            <person name="Heiman D."/>
            <person name="Howarth C."/>
            <person name="Larimer J."/>
            <person name="Lui A."/>
            <person name="MacDonald P.J.P."/>
            <person name="McCowen C."/>
            <person name="Montmayeur A."/>
            <person name="Murphy C."/>
            <person name="Neiman D."/>
            <person name="Pearson M."/>
            <person name="Priest M."/>
            <person name="Roberts A."/>
            <person name="Saif S."/>
            <person name="Shea T."/>
            <person name="Sisk P."/>
            <person name="Stolte C."/>
            <person name="Sykes S."/>
            <person name="Wortman J."/>
            <person name="Nusbaum C."/>
            <person name="Birren B."/>
        </authorList>
    </citation>
    <scope>NUCLEOTIDE SEQUENCE [LARGE SCALE GENOMIC DNA]</scope>
    <source>
        <strain evidence="3 4">ATCC 38327</strain>
    </source>
</reference>
<sequence>MAFDWLSNSMSVVAPSVDGATAFLALVTLVLSVYAVVVDYVVPLLRGKRTLDSLWPGHHQRKRAMPEPWSAGVLASQEAAATKSAVPAASIESTPPAMTAIQDDSIIHTRTRARRPHLASTTAPVAGYPAPAVAAAGEALAILEADAPDRATARRMLREWFMTKSPLDRIDRDAVDATWRAEVGSSLVRAFMDGVKARVDSADQSMTVVVQAVEKATDRLLGLDSDLSGSISAYLDAVLAPLCAHEAWEWIGHLQCIATHPLQLTWLHRTFELWRQSDTVLLTTTMPPLFPNPDALVHVLSCPRHAADVKLPALYELAMLDAEDWLRVVALDAIAQVLVPLAVADPALATAVHAVLARVEGRADANQTEEQGRVGADRPTEATASAGE</sequence>
<evidence type="ECO:0000313" key="3">
    <source>
        <dbReference type="EMBL" id="KNE60245.1"/>
    </source>
</evidence>
<evidence type="ECO:0000313" key="4">
    <source>
        <dbReference type="Proteomes" id="UP000054350"/>
    </source>
</evidence>